<dbReference type="KEGG" id="amr:AM1_0338"/>
<dbReference type="Proteomes" id="UP000000268">
    <property type="component" value="Chromosome"/>
</dbReference>
<keyword evidence="4" id="KW-1185">Reference proteome</keyword>
<sequence length="226" mass="24827">MSLSLACGLGSGCSLLSVRPAPSMPEGGAFPDPPTSMPSLLLNRLGVKQWFDNRRGTHPLTDLPSTAMKGYCHPLQGKGFLSQGTRGNTHQGRMKYAYDFGVPIGMPVYAMQGGRVIGLRDKYPDKGGRRRNAEKFNFIWLEHSNGVRSAYIHLQQNFKKKIPIKLNDWVRTGDLIGYSGNSGWSSAPHLHVEVHSISESGFGQTLPFEIVSKCHNTPFASVRQAS</sequence>
<dbReference type="Pfam" id="PF01551">
    <property type="entry name" value="Peptidase_M23"/>
    <property type="match status" value="1"/>
</dbReference>
<organism evidence="3 4">
    <name type="scientific">Acaryochloris marina (strain MBIC 11017)</name>
    <dbReference type="NCBI Taxonomy" id="329726"/>
    <lineage>
        <taxon>Bacteria</taxon>
        <taxon>Bacillati</taxon>
        <taxon>Cyanobacteriota</taxon>
        <taxon>Cyanophyceae</taxon>
        <taxon>Acaryochloridales</taxon>
        <taxon>Acaryochloridaceae</taxon>
        <taxon>Acaryochloris</taxon>
    </lineage>
</organism>
<dbReference type="eggNOG" id="COG0739">
    <property type="taxonomic scope" value="Bacteria"/>
</dbReference>
<dbReference type="PANTHER" id="PTHR21666">
    <property type="entry name" value="PEPTIDASE-RELATED"/>
    <property type="match status" value="1"/>
</dbReference>
<accession>B0C9V8</accession>
<reference evidence="3 4" key="1">
    <citation type="journal article" date="2008" name="Proc. Natl. Acad. Sci. U.S.A.">
        <title>Niche adaptation and genome expansion in the chlorophyll d-producing cyanobacterium Acaryochloris marina.</title>
        <authorList>
            <person name="Swingley W.D."/>
            <person name="Chen M."/>
            <person name="Cheung P.C."/>
            <person name="Conrad A.L."/>
            <person name="Dejesa L.C."/>
            <person name="Hao J."/>
            <person name="Honchak B.M."/>
            <person name="Karbach L.E."/>
            <person name="Kurdoglu A."/>
            <person name="Lahiri S."/>
            <person name="Mastrian S.D."/>
            <person name="Miyashita H."/>
            <person name="Page L."/>
            <person name="Ramakrishna P."/>
            <person name="Satoh S."/>
            <person name="Sattley W.M."/>
            <person name="Shimada Y."/>
            <person name="Taylor H.L."/>
            <person name="Tomo T."/>
            <person name="Tsuchiya T."/>
            <person name="Wang Z.T."/>
            <person name="Raymond J."/>
            <person name="Mimuro M."/>
            <person name="Blankenship R.E."/>
            <person name="Touchman J.W."/>
        </authorList>
    </citation>
    <scope>NUCLEOTIDE SEQUENCE [LARGE SCALE GENOMIC DNA]</scope>
    <source>
        <strain evidence="4">MBIC 11017</strain>
    </source>
</reference>
<dbReference type="InterPro" id="IPR016047">
    <property type="entry name" value="M23ase_b-sheet_dom"/>
</dbReference>
<dbReference type="EMBL" id="CP000828">
    <property type="protein sequence ID" value="ABW25398.1"/>
    <property type="molecule type" value="Genomic_DNA"/>
</dbReference>
<dbReference type="SUPFAM" id="SSF51261">
    <property type="entry name" value="Duplicated hybrid motif"/>
    <property type="match status" value="1"/>
</dbReference>
<name>B0C9V8_ACAM1</name>
<evidence type="ECO:0000259" key="2">
    <source>
        <dbReference type="Pfam" id="PF01551"/>
    </source>
</evidence>
<dbReference type="HOGENOM" id="CLU_1222587_0_0_3"/>
<dbReference type="STRING" id="329726.AM1_0338"/>
<dbReference type="InterPro" id="IPR050570">
    <property type="entry name" value="Cell_wall_metabolism_enzyme"/>
</dbReference>
<protein>
    <submittedName>
        <fullName evidence="3">Peptidase M23 domain protein</fullName>
    </submittedName>
</protein>
<dbReference type="Gene3D" id="2.70.70.10">
    <property type="entry name" value="Glucose Permease (Domain IIA)"/>
    <property type="match status" value="1"/>
</dbReference>
<dbReference type="InterPro" id="IPR011055">
    <property type="entry name" value="Dup_hybrid_motif"/>
</dbReference>
<evidence type="ECO:0000313" key="4">
    <source>
        <dbReference type="Proteomes" id="UP000000268"/>
    </source>
</evidence>
<dbReference type="AlphaFoldDB" id="B0C9V8"/>
<dbReference type="PANTHER" id="PTHR21666:SF289">
    <property type="entry name" value="L-ALA--D-GLU ENDOPEPTIDASE"/>
    <property type="match status" value="1"/>
</dbReference>
<dbReference type="CDD" id="cd12797">
    <property type="entry name" value="M23_peptidase"/>
    <property type="match status" value="1"/>
</dbReference>
<evidence type="ECO:0000313" key="3">
    <source>
        <dbReference type="EMBL" id="ABW25398.1"/>
    </source>
</evidence>
<dbReference type="GO" id="GO:0004222">
    <property type="term" value="F:metalloendopeptidase activity"/>
    <property type="evidence" value="ECO:0007669"/>
    <property type="project" value="TreeGrafter"/>
</dbReference>
<gene>
    <name evidence="3" type="ordered locus">AM1_0338</name>
</gene>
<keyword evidence="1" id="KW-0732">Signal</keyword>
<feature type="domain" description="M23ase beta-sheet core" evidence="2">
    <location>
        <begin position="94"/>
        <end position="196"/>
    </location>
</feature>
<proteinExistence type="predicted"/>
<evidence type="ECO:0000256" key="1">
    <source>
        <dbReference type="ARBA" id="ARBA00022729"/>
    </source>
</evidence>